<dbReference type="RefSeq" id="WP_357972477.1">
    <property type="nucleotide sequence ID" value="NZ_JBFAIH010000001.1"/>
</dbReference>
<keyword evidence="2" id="KW-0238">DNA-binding</keyword>
<evidence type="ECO:0000256" key="2">
    <source>
        <dbReference type="ARBA" id="ARBA00023125"/>
    </source>
</evidence>
<dbReference type="PANTHER" id="PTHR34580">
    <property type="match status" value="1"/>
</dbReference>
<dbReference type="EMBL" id="JBFAIH010000001">
    <property type="protein sequence ID" value="MEV0361537.1"/>
    <property type="molecule type" value="Genomic_DNA"/>
</dbReference>
<keyword evidence="3" id="KW-0804">Transcription</keyword>
<dbReference type="InterPro" id="IPR036388">
    <property type="entry name" value="WH-like_DNA-bd_sf"/>
</dbReference>
<evidence type="ECO:0000313" key="7">
    <source>
        <dbReference type="Proteomes" id="UP001551658"/>
    </source>
</evidence>
<evidence type="ECO:0000256" key="4">
    <source>
        <dbReference type="SAM" id="MobiDB-lite"/>
    </source>
</evidence>
<feature type="domain" description="HTH deoR-type" evidence="5">
    <location>
        <begin position="4"/>
        <end position="59"/>
    </location>
</feature>
<dbReference type="Pfam" id="PF08279">
    <property type="entry name" value="HTH_11"/>
    <property type="match status" value="1"/>
</dbReference>
<protein>
    <submittedName>
        <fullName evidence="6">Transcriptional regulator</fullName>
    </submittedName>
</protein>
<dbReference type="InterPro" id="IPR036390">
    <property type="entry name" value="WH_DNA-bd_sf"/>
</dbReference>
<dbReference type="InterPro" id="IPR018356">
    <property type="entry name" value="Tscrpt_reg_HTH_DeoR_CS"/>
</dbReference>
<dbReference type="Gene3D" id="1.10.10.10">
    <property type="entry name" value="Winged helix-like DNA-binding domain superfamily/Winged helix DNA-binding domain"/>
    <property type="match status" value="1"/>
</dbReference>
<dbReference type="InterPro" id="IPR057727">
    <property type="entry name" value="WCX_dom"/>
</dbReference>
<dbReference type="PANTHER" id="PTHR34580:SF3">
    <property type="entry name" value="PROTEIN PAFB"/>
    <property type="match status" value="1"/>
</dbReference>
<dbReference type="InterPro" id="IPR013196">
    <property type="entry name" value="HTH_11"/>
</dbReference>
<dbReference type="PROSITE" id="PS52050">
    <property type="entry name" value="WYL"/>
    <property type="match status" value="1"/>
</dbReference>
<comment type="caution">
    <text evidence="6">The sequence shown here is derived from an EMBL/GenBank/DDBJ whole genome shotgun (WGS) entry which is preliminary data.</text>
</comment>
<dbReference type="Pfam" id="PF25583">
    <property type="entry name" value="WCX"/>
    <property type="match status" value="1"/>
</dbReference>
<dbReference type="InterPro" id="IPR001034">
    <property type="entry name" value="DeoR_HTH"/>
</dbReference>
<evidence type="ECO:0000313" key="6">
    <source>
        <dbReference type="EMBL" id="MEV0361537.1"/>
    </source>
</evidence>
<evidence type="ECO:0000259" key="5">
    <source>
        <dbReference type="PROSITE" id="PS51000"/>
    </source>
</evidence>
<dbReference type="SUPFAM" id="SSF46785">
    <property type="entry name" value="Winged helix' DNA-binding domain"/>
    <property type="match status" value="1"/>
</dbReference>
<dbReference type="Proteomes" id="UP001551658">
    <property type="component" value="Unassembled WGS sequence"/>
</dbReference>
<dbReference type="PROSITE" id="PS00894">
    <property type="entry name" value="HTH_DEOR_1"/>
    <property type="match status" value="1"/>
</dbReference>
<evidence type="ECO:0000256" key="1">
    <source>
        <dbReference type="ARBA" id="ARBA00023015"/>
    </source>
</evidence>
<keyword evidence="7" id="KW-1185">Reference proteome</keyword>
<keyword evidence="1" id="KW-0805">Transcription regulation</keyword>
<sequence length="344" mass="37194">MPKTSARLLALLSLLQARRDWPGTLLAERLEVSARTVRRDVDRLRELGYPIVTTKGPDGGYRLGAGSRLPPLLFDDEQAVALTVALQLATTAGAGIEESAARALNTIRQVLPAHLRHRIDALRITTVATPASRPAPEVRTAVLTAVGAAVHHSEVLRFDYAATSPQTRDDQAPIPPRRVEPHHLVSWGGRWYLVAWDLDRADWRTFRADRIDPRTPTGPRFTPRALPTGDVATFLISRFRGTDATGDWPCRGEVILHLAAADVAPFLHDGVVEALGPGRCRVAVGSWSWTALAGDLGRFDADIEVLGPPELTAAFARLAHRYTGAANSGSGARSTPAPAREGEP</sequence>
<feature type="region of interest" description="Disordered" evidence="4">
    <location>
        <begin position="325"/>
        <end position="344"/>
    </location>
</feature>
<proteinExistence type="predicted"/>
<evidence type="ECO:0000256" key="3">
    <source>
        <dbReference type="ARBA" id="ARBA00023163"/>
    </source>
</evidence>
<dbReference type="InterPro" id="IPR051534">
    <property type="entry name" value="CBASS_pafABC_assoc_protein"/>
</dbReference>
<dbReference type="Pfam" id="PF13280">
    <property type="entry name" value="WYL"/>
    <property type="match status" value="1"/>
</dbReference>
<name>A0ABV3F1J2_9NOCA</name>
<dbReference type="InterPro" id="IPR026881">
    <property type="entry name" value="WYL_dom"/>
</dbReference>
<accession>A0ABV3F1J2</accession>
<reference evidence="6 7" key="1">
    <citation type="submission" date="2024-06" db="EMBL/GenBank/DDBJ databases">
        <title>The Natural Products Discovery Center: Release of the First 8490 Sequenced Strains for Exploring Actinobacteria Biosynthetic Diversity.</title>
        <authorList>
            <person name="Kalkreuter E."/>
            <person name="Kautsar S.A."/>
            <person name="Yang D."/>
            <person name="Bader C.D."/>
            <person name="Teijaro C.N."/>
            <person name="Fluegel L."/>
            <person name="Davis C.M."/>
            <person name="Simpson J.R."/>
            <person name="Lauterbach L."/>
            <person name="Steele A.D."/>
            <person name="Gui C."/>
            <person name="Meng S."/>
            <person name="Li G."/>
            <person name="Viehrig K."/>
            <person name="Ye F."/>
            <person name="Su P."/>
            <person name="Kiefer A.F."/>
            <person name="Nichols A."/>
            <person name="Cepeda A.J."/>
            <person name="Yan W."/>
            <person name="Fan B."/>
            <person name="Jiang Y."/>
            <person name="Adhikari A."/>
            <person name="Zheng C.-J."/>
            <person name="Schuster L."/>
            <person name="Cowan T.M."/>
            <person name="Smanski M.J."/>
            <person name="Chevrette M.G."/>
            <person name="De Carvalho L.P.S."/>
            <person name="Shen B."/>
        </authorList>
    </citation>
    <scope>NUCLEOTIDE SEQUENCE [LARGE SCALE GENOMIC DNA]</scope>
    <source>
        <strain evidence="6 7">NPDC050671</strain>
    </source>
</reference>
<gene>
    <name evidence="6" type="ORF">AB0H72_02440</name>
</gene>
<dbReference type="PROSITE" id="PS51000">
    <property type="entry name" value="HTH_DEOR_2"/>
    <property type="match status" value="1"/>
</dbReference>
<organism evidence="6 7">
    <name type="scientific">Nocardia fusca</name>
    <dbReference type="NCBI Taxonomy" id="941183"/>
    <lineage>
        <taxon>Bacteria</taxon>
        <taxon>Bacillati</taxon>
        <taxon>Actinomycetota</taxon>
        <taxon>Actinomycetes</taxon>
        <taxon>Mycobacteriales</taxon>
        <taxon>Nocardiaceae</taxon>
        <taxon>Nocardia</taxon>
    </lineage>
</organism>